<dbReference type="KEGG" id="pmar:B0X71_09465"/>
<dbReference type="InterPro" id="IPR001466">
    <property type="entry name" value="Beta-lactam-related"/>
</dbReference>
<dbReference type="PANTHER" id="PTHR46825">
    <property type="entry name" value="D-ALANYL-D-ALANINE-CARBOXYPEPTIDASE/ENDOPEPTIDASE AMPH"/>
    <property type="match status" value="1"/>
</dbReference>
<name>A0A1Q2KYI8_9BACL</name>
<dbReference type="GO" id="GO:0016020">
    <property type="term" value="C:membrane"/>
    <property type="evidence" value="ECO:0007669"/>
    <property type="project" value="UniProtKB-SubCell"/>
</dbReference>
<evidence type="ECO:0000259" key="3">
    <source>
        <dbReference type="Pfam" id="PF00144"/>
    </source>
</evidence>
<dbReference type="Gene3D" id="3.40.710.10">
    <property type="entry name" value="DD-peptidase/beta-lactamase superfamily"/>
    <property type="match status" value="1"/>
</dbReference>
<evidence type="ECO:0000313" key="5">
    <source>
        <dbReference type="Proteomes" id="UP000188184"/>
    </source>
</evidence>
<sequence>MIIKERLNQLIDQQEFSGSVLITCGNHVTYTASIGMSNYELDVPNSSKTKYRIGSITKLITATAIMQLAERGQLRLDSSIEYYIPQYPAGRQISINHLLTHTSGIPNLTAFPDFMEWVKSESTLRETIDRFLSRPLEFVPGTAYAYSNSGYILLSYILEKITDQTYETYFQENIFDPLGMKSTGVDRQDSIIENRAAGYNLADGQLVNAPYINMRLPAGAASLYSTTGDLHLFSEGFFNGKLINETSRRKMMKKGFGDHALGWMVKRDKSELVAHHGGGIHGFSGNFMRYTDSNVTFILLSNVFYPKQKMEEFSKQLADHFFADGE</sequence>
<dbReference type="SUPFAM" id="SSF56601">
    <property type="entry name" value="beta-lactamase/transpeptidase-like"/>
    <property type="match status" value="1"/>
</dbReference>
<evidence type="ECO:0000256" key="2">
    <source>
        <dbReference type="ARBA" id="ARBA00023136"/>
    </source>
</evidence>
<dbReference type="Proteomes" id="UP000188184">
    <property type="component" value="Chromosome"/>
</dbReference>
<dbReference type="OrthoDB" id="9803467at2"/>
<feature type="domain" description="Beta-lactamase-related" evidence="3">
    <location>
        <begin position="11"/>
        <end position="310"/>
    </location>
</feature>
<dbReference type="PANTHER" id="PTHR46825:SF11">
    <property type="entry name" value="PENICILLIN-BINDING PROTEIN 4"/>
    <property type="match status" value="1"/>
</dbReference>
<dbReference type="InterPro" id="IPR050491">
    <property type="entry name" value="AmpC-like"/>
</dbReference>
<organism evidence="4 5">
    <name type="scientific">Planococcus lenghuensis</name>
    <dbReference type="NCBI Taxonomy" id="2213202"/>
    <lineage>
        <taxon>Bacteria</taxon>
        <taxon>Bacillati</taxon>
        <taxon>Bacillota</taxon>
        <taxon>Bacilli</taxon>
        <taxon>Bacillales</taxon>
        <taxon>Caryophanaceae</taxon>
        <taxon>Planococcus</taxon>
    </lineage>
</organism>
<dbReference type="Pfam" id="PF00144">
    <property type="entry name" value="Beta-lactamase"/>
    <property type="match status" value="1"/>
</dbReference>
<dbReference type="InterPro" id="IPR012338">
    <property type="entry name" value="Beta-lactam/transpept-like"/>
</dbReference>
<dbReference type="RefSeq" id="WP_077589175.1">
    <property type="nucleotide sequence ID" value="NZ_CP019640.1"/>
</dbReference>
<protein>
    <recommendedName>
        <fullName evidence="3">Beta-lactamase-related domain-containing protein</fullName>
    </recommendedName>
</protein>
<accession>A0A1Q2KYI8</accession>
<gene>
    <name evidence="4" type="ORF">B0X71_09465</name>
</gene>
<proteinExistence type="predicted"/>
<dbReference type="AlphaFoldDB" id="A0A1Q2KYI8"/>
<keyword evidence="2" id="KW-0472">Membrane</keyword>
<dbReference type="EMBL" id="CP019640">
    <property type="protein sequence ID" value="AQQ53285.1"/>
    <property type="molecule type" value="Genomic_DNA"/>
</dbReference>
<comment type="subcellular location">
    <subcellularLocation>
        <location evidence="1">Membrane</location>
    </subcellularLocation>
</comment>
<evidence type="ECO:0000256" key="1">
    <source>
        <dbReference type="ARBA" id="ARBA00004370"/>
    </source>
</evidence>
<keyword evidence="5" id="KW-1185">Reference proteome</keyword>
<reference evidence="4 5" key="1">
    <citation type="submission" date="2017-02" db="EMBL/GenBank/DDBJ databases">
        <title>The complete genomic sequence of a novel cold adapted crude oil-degrading bacterium Planococcus qaidamina Y42.</title>
        <authorList>
            <person name="Yang R."/>
        </authorList>
    </citation>
    <scope>NUCLEOTIDE SEQUENCE [LARGE SCALE GENOMIC DNA]</scope>
    <source>
        <strain evidence="4 5">Y42</strain>
    </source>
</reference>
<evidence type="ECO:0000313" key="4">
    <source>
        <dbReference type="EMBL" id="AQQ53285.1"/>
    </source>
</evidence>